<dbReference type="OrthoDB" id="4484187at2"/>
<feature type="transmembrane region" description="Helical" evidence="2">
    <location>
        <begin position="130"/>
        <end position="151"/>
    </location>
</feature>
<keyword evidence="4" id="KW-1185">Reference proteome</keyword>
<dbReference type="Proteomes" id="UP000193309">
    <property type="component" value="Unassembled WGS sequence"/>
</dbReference>
<evidence type="ECO:0000313" key="3">
    <source>
        <dbReference type="EMBL" id="SMG11738.1"/>
    </source>
</evidence>
<gene>
    <name evidence="3" type="ORF">SAMN06295981_0605</name>
</gene>
<protein>
    <recommendedName>
        <fullName evidence="5">Tryptophan-associated transmembrane protein (Trp_oprn_chp)</fullName>
    </recommendedName>
</protein>
<accession>A0A1X7IC73</accession>
<feature type="transmembrane region" description="Helical" evidence="2">
    <location>
        <begin position="69"/>
        <end position="88"/>
    </location>
</feature>
<dbReference type="RefSeq" id="WP_085548737.1">
    <property type="nucleotide sequence ID" value="NZ_FXAR01000001.1"/>
</dbReference>
<feature type="transmembrane region" description="Helical" evidence="2">
    <location>
        <begin position="95"/>
        <end position="115"/>
    </location>
</feature>
<feature type="transmembrane region" description="Helical" evidence="2">
    <location>
        <begin position="21"/>
        <end position="41"/>
    </location>
</feature>
<keyword evidence="2" id="KW-0472">Membrane</keyword>
<sequence length="205" mass="22728">MSNDHQELATREKRVASRLDLGGRLWFFVGALVLYVISLVLPQAGSVRGYEVLLQTSAADDAGIKITEYVYAILIFLGIGVLTTLTLLTRRLAVAIPAWMLTTVGLAYSVFAMWLRQTRSSADDGVEMNLGFWISLLAVVLAFLGYATTIFRRNPEQEQLAQARAASDNLDVVGRMQQQANISAAENPLLVDDRRSRATERHKKD</sequence>
<dbReference type="EMBL" id="FXAR01000001">
    <property type="protein sequence ID" value="SMG11738.1"/>
    <property type="molecule type" value="Genomic_DNA"/>
</dbReference>
<evidence type="ECO:0008006" key="5">
    <source>
        <dbReference type="Google" id="ProtNLM"/>
    </source>
</evidence>
<dbReference type="STRING" id="1610489.SAMN06295981_0605"/>
<name>A0A1X7IC73_9CORY</name>
<keyword evidence="2" id="KW-0812">Transmembrane</keyword>
<evidence type="ECO:0000313" key="4">
    <source>
        <dbReference type="Proteomes" id="UP000193309"/>
    </source>
</evidence>
<evidence type="ECO:0000256" key="1">
    <source>
        <dbReference type="SAM" id="MobiDB-lite"/>
    </source>
</evidence>
<keyword evidence="2" id="KW-1133">Transmembrane helix</keyword>
<organism evidence="3 4">
    <name type="scientific">Corynebacterium pollutisoli</name>
    <dbReference type="NCBI Taxonomy" id="1610489"/>
    <lineage>
        <taxon>Bacteria</taxon>
        <taxon>Bacillati</taxon>
        <taxon>Actinomycetota</taxon>
        <taxon>Actinomycetes</taxon>
        <taxon>Mycobacteriales</taxon>
        <taxon>Corynebacteriaceae</taxon>
        <taxon>Corynebacterium</taxon>
    </lineage>
</organism>
<proteinExistence type="predicted"/>
<feature type="region of interest" description="Disordered" evidence="1">
    <location>
        <begin position="184"/>
        <end position="205"/>
    </location>
</feature>
<dbReference type="AlphaFoldDB" id="A0A1X7IC73"/>
<reference evidence="4" key="1">
    <citation type="submission" date="2017-04" db="EMBL/GenBank/DDBJ databases">
        <authorList>
            <person name="Varghese N."/>
            <person name="Submissions S."/>
        </authorList>
    </citation>
    <scope>NUCLEOTIDE SEQUENCE [LARGE SCALE GENOMIC DNA]</scope>
    <source>
        <strain evidence="4">VDS</strain>
    </source>
</reference>
<evidence type="ECO:0000256" key="2">
    <source>
        <dbReference type="SAM" id="Phobius"/>
    </source>
</evidence>